<evidence type="ECO:0000313" key="2">
    <source>
        <dbReference type="EMBL" id="ARZ66009.1"/>
    </source>
</evidence>
<dbReference type="SUPFAM" id="SSF49503">
    <property type="entry name" value="Cupredoxins"/>
    <property type="match status" value="1"/>
</dbReference>
<accession>A0A1Z2KVF8</accession>
<proteinExistence type="predicted"/>
<evidence type="ECO:0000259" key="1">
    <source>
        <dbReference type="Pfam" id="PF13473"/>
    </source>
</evidence>
<dbReference type="PANTHER" id="PTHR36507">
    <property type="entry name" value="BLL1555 PROTEIN"/>
    <property type="match status" value="1"/>
</dbReference>
<dbReference type="InterPro" id="IPR035668">
    <property type="entry name" value="Amicyanin"/>
</dbReference>
<dbReference type="InterPro" id="IPR052721">
    <property type="entry name" value="ET_Amicyanin"/>
</dbReference>
<dbReference type="KEGG" id="salj:SMD11_0343"/>
<reference evidence="2 3" key="1">
    <citation type="submission" date="2017-06" db="EMBL/GenBank/DDBJ databases">
        <title>Streptomyces albireticuli Genome sequencing and assembly.</title>
        <authorList>
            <person name="Wang Y."/>
            <person name="Du B."/>
            <person name="Ding Y."/>
            <person name="Liu H."/>
            <person name="Hou Q."/>
            <person name="Liu K."/>
            <person name="Yao L."/>
            <person name="Wang C."/>
        </authorList>
    </citation>
    <scope>NUCLEOTIDE SEQUENCE [LARGE SCALE GENOMIC DNA]</scope>
    <source>
        <strain evidence="2 3">MDJK11</strain>
    </source>
</reference>
<sequence>MVAFRRAAEVIVVIEGFKFVPQSVTIRPGDTVRWTNNDSATHTSTSDTGLWNSPHLTPGTSFRHTFPSAGTFGYHCAVHPSMTGSVTVR</sequence>
<organism evidence="2 3">
    <name type="scientific">Streptomyces albireticuli</name>
    <dbReference type="NCBI Taxonomy" id="1940"/>
    <lineage>
        <taxon>Bacteria</taxon>
        <taxon>Bacillati</taxon>
        <taxon>Actinomycetota</taxon>
        <taxon>Actinomycetes</taxon>
        <taxon>Kitasatosporales</taxon>
        <taxon>Streptomycetaceae</taxon>
        <taxon>Streptomyces</taxon>
    </lineage>
</organism>
<evidence type="ECO:0000313" key="3">
    <source>
        <dbReference type="Proteomes" id="UP000195755"/>
    </source>
</evidence>
<dbReference type="Pfam" id="PF13473">
    <property type="entry name" value="Cupredoxin_1"/>
    <property type="match status" value="1"/>
</dbReference>
<dbReference type="OrthoDB" id="574459at2"/>
<dbReference type="AlphaFoldDB" id="A0A1Z2KVF8"/>
<dbReference type="Proteomes" id="UP000195755">
    <property type="component" value="Chromosome"/>
</dbReference>
<feature type="domain" description="EfeO-type cupredoxin-like" evidence="1">
    <location>
        <begin position="8"/>
        <end position="88"/>
    </location>
</feature>
<dbReference type="EMBL" id="CP021744">
    <property type="protein sequence ID" value="ARZ66009.1"/>
    <property type="molecule type" value="Genomic_DNA"/>
</dbReference>
<name>A0A1Z2KVF8_9ACTN</name>
<dbReference type="InterPro" id="IPR008972">
    <property type="entry name" value="Cupredoxin"/>
</dbReference>
<protein>
    <submittedName>
        <fullName evidence="2">Putative copper-binding protein</fullName>
    </submittedName>
</protein>
<dbReference type="PANTHER" id="PTHR36507:SF1">
    <property type="entry name" value="BLL1555 PROTEIN"/>
    <property type="match status" value="1"/>
</dbReference>
<dbReference type="InterPro" id="IPR028096">
    <property type="entry name" value="EfeO_Cupredoxin"/>
</dbReference>
<dbReference type="RefSeq" id="WP_087924691.1">
    <property type="nucleotide sequence ID" value="NZ_CP021744.1"/>
</dbReference>
<dbReference type="CDD" id="cd13921">
    <property type="entry name" value="Amicyanin"/>
    <property type="match status" value="1"/>
</dbReference>
<gene>
    <name evidence="2" type="ORF">SMD11_0343</name>
</gene>
<dbReference type="Gene3D" id="2.60.40.420">
    <property type="entry name" value="Cupredoxins - blue copper proteins"/>
    <property type="match status" value="1"/>
</dbReference>